<dbReference type="KEGG" id="vg:23681243"/>
<keyword evidence="3" id="KW-1185">Reference proteome</keyword>
<feature type="region of interest" description="Disordered" evidence="1">
    <location>
        <begin position="152"/>
        <end position="177"/>
    </location>
</feature>
<dbReference type="Proteomes" id="UP000030928">
    <property type="component" value="Segment"/>
</dbReference>
<evidence type="ECO:0000256" key="1">
    <source>
        <dbReference type="SAM" id="MobiDB-lite"/>
    </source>
</evidence>
<proteinExistence type="predicted"/>
<name>A0A0A7DMS3_9CAUD</name>
<evidence type="ECO:0000313" key="3">
    <source>
        <dbReference type="Proteomes" id="UP000030928"/>
    </source>
</evidence>
<protein>
    <submittedName>
        <fullName evidence="2">Uncharacterized protein</fullName>
    </submittedName>
</protein>
<evidence type="ECO:0000313" key="2">
    <source>
        <dbReference type="EMBL" id="AIS73898.1"/>
    </source>
</evidence>
<dbReference type="GeneID" id="23681243"/>
<reference evidence="2 3" key="1">
    <citation type="journal article" date="2014" name="Appl. Environ. Microbiol.">
        <title>Genome and proteome analysis of bacteriophage Ldl1 reveals the existence of a novel phage group infecting Lactobacillus delbrueckii subsp. Lactis.</title>
        <authorList>
            <person name="Casey E."/>
            <person name="Mahony J."/>
            <person name="Neve H."/>
            <person name="Noben J.P."/>
            <person name="Bello F.D."/>
            <person name="van Sinderen D."/>
        </authorList>
    </citation>
    <scope>NUCLEOTIDE SEQUENCE [LARGE SCALE GENOMIC DNA]</scope>
    <source>
        <strain evidence="2">Ldl1</strain>
    </source>
</reference>
<organism evidence="2 3">
    <name type="scientific">Lactobacillus phage Ldl1</name>
    <dbReference type="NCBI Taxonomy" id="1552735"/>
    <lineage>
        <taxon>Viruses</taxon>
        <taxon>Duplodnaviria</taxon>
        <taxon>Heunggongvirae</taxon>
        <taxon>Uroviricota</taxon>
        <taxon>Caudoviricetes</taxon>
        <taxon>Tybeckvirinae</taxon>
        <taxon>Lidleunavirus</taxon>
        <taxon>Lidleunavirus Ldl1</taxon>
    </lineage>
</organism>
<accession>A0A0A7DMS3</accession>
<gene>
    <name evidence="2" type="ORF">LDL_040</name>
</gene>
<dbReference type="RefSeq" id="YP_009126482.1">
    <property type="nucleotide sequence ID" value="NC_026609.1"/>
</dbReference>
<dbReference type="EMBL" id="KM514685">
    <property type="protein sequence ID" value="AIS73898.1"/>
    <property type="molecule type" value="Genomic_DNA"/>
</dbReference>
<sequence>MKTTTNKIGCTYQVYQIIDDEDKVVEEFVNKKDIAHYFGVTERMSYKYIKKGSFNHLGKHYRINIVTYPIVLVDNSEVKVYDSIKKVSHEYLNDHNAKLYVHLNSGFNVFVGHGTDLIVIKQFGKEYNWFHKEKTYSKNEIARLKKSGTVSLGTSSARRKPERLPGQPDYASEEDRKKQRELLREIEKIPNLLEMPNDCELFVRFRSLLSYCEEDDGE</sequence>